<dbReference type="Proteomes" id="UP000274843">
    <property type="component" value="Unassembled WGS sequence"/>
</dbReference>
<gene>
    <name evidence="2" type="ORF">EDD35_0396</name>
</gene>
<sequence>MREHQFWRLVAGRTVAEIGELLRGRPALEVIRFHHHFRRLHVQACRWDVWTAFGLVLGGAGAGQLRDGVCWLMLRGRRAYHRTLVDPDVLAGFPADPLEITRSGELAGLALRLLAPPGTGEVAAACRDALASVLGAAGLQGSPPGERPVLDAATLARCYPRLTARYGLVAEPILGLAPARTSR</sequence>
<protein>
    <submittedName>
        <fullName evidence="2">Uncharacterized protein DUF4240</fullName>
    </submittedName>
</protein>
<dbReference type="RefSeq" id="WP_123682617.1">
    <property type="nucleotide sequence ID" value="NZ_RKHY01000001.1"/>
</dbReference>
<evidence type="ECO:0000259" key="1">
    <source>
        <dbReference type="Pfam" id="PF14024"/>
    </source>
</evidence>
<evidence type="ECO:0000313" key="2">
    <source>
        <dbReference type="EMBL" id="ROS38129.1"/>
    </source>
</evidence>
<proteinExistence type="predicted"/>
<dbReference type="Pfam" id="PF14024">
    <property type="entry name" value="DUF4240"/>
    <property type="match status" value="1"/>
</dbReference>
<name>A0A3N2GPG6_9PSEU</name>
<feature type="domain" description="DUF4240" evidence="1">
    <location>
        <begin position="1"/>
        <end position="97"/>
    </location>
</feature>
<evidence type="ECO:0000313" key="3">
    <source>
        <dbReference type="Proteomes" id="UP000274843"/>
    </source>
</evidence>
<organism evidence="2 3">
    <name type="scientific">Amycolatopsis thermoflava</name>
    <dbReference type="NCBI Taxonomy" id="84480"/>
    <lineage>
        <taxon>Bacteria</taxon>
        <taxon>Bacillati</taxon>
        <taxon>Actinomycetota</taxon>
        <taxon>Actinomycetes</taxon>
        <taxon>Pseudonocardiales</taxon>
        <taxon>Pseudonocardiaceae</taxon>
        <taxon>Amycolatopsis</taxon>
        <taxon>Amycolatopsis methanolica group</taxon>
    </lineage>
</organism>
<accession>A0A3N2GPG6</accession>
<dbReference type="EMBL" id="RKHY01000001">
    <property type="protein sequence ID" value="ROS38129.1"/>
    <property type="molecule type" value="Genomic_DNA"/>
</dbReference>
<reference evidence="2 3" key="1">
    <citation type="submission" date="2018-11" db="EMBL/GenBank/DDBJ databases">
        <title>Sequencing the genomes of 1000 actinobacteria strains.</title>
        <authorList>
            <person name="Klenk H.-P."/>
        </authorList>
    </citation>
    <scope>NUCLEOTIDE SEQUENCE [LARGE SCALE GENOMIC DNA]</scope>
    <source>
        <strain evidence="2 3">DSM 44348</strain>
    </source>
</reference>
<comment type="caution">
    <text evidence="2">The sequence shown here is derived from an EMBL/GenBank/DDBJ whole genome shotgun (WGS) entry which is preliminary data.</text>
</comment>
<dbReference type="GeneID" id="301841883"/>
<dbReference type="InterPro" id="IPR025334">
    <property type="entry name" value="DUF4240"/>
</dbReference>
<keyword evidence="3" id="KW-1185">Reference proteome</keyword>
<dbReference type="AlphaFoldDB" id="A0A3N2GPG6"/>